<evidence type="ECO:0000313" key="2">
    <source>
        <dbReference type="EMBL" id="SDZ87934.1"/>
    </source>
</evidence>
<gene>
    <name evidence="2" type="ORF">SAMN05216562_0956</name>
</gene>
<keyword evidence="1" id="KW-1133">Transmembrane helix</keyword>
<dbReference type="Pfam" id="PF07254">
    <property type="entry name" value="Cpta_toxin"/>
    <property type="match status" value="1"/>
</dbReference>
<protein>
    <submittedName>
        <fullName evidence="2">Uncharacterized protein</fullName>
    </submittedName>
</protein>
<dbReference type="InterPro" id="IPR009883">
    <property type="entry name" value="YgfX"/>
</dbReference>
<name>A0A1H3WNK4_9GAMM</name>
<accession>A0A1H3WNK4</accession>
<keyword evidence="1" id="KW-0812">Transmembrane</keyword>
<proteinExistence type="predicted"/>
<dbReference type="OrthoDB" id="5738160at2"/>
<reference evidence="3" key="1">
    <citation type="submission" date="2016-10" db="EMBL/GenBank/DDBJ databases">
        <authorList>
            <person name="Varghese N."/>
            <person name="Submissions S."/>
        </authorList>
    </citation>
    <scope>NUCLEOTIDE SEQUENCE [LARGE SCALE GENOMIC DNA]</scope>
    <source>
        <strain evidence="3">CGMCC 1.10657</strain>
    </source>
</reference>
<evidence type="ECO:0000256" key="1">
    <source>
        <dbReference type="SAM" id="Phobius"/>
    </source>
</evidence>
<organism evidence="2 3">
    <name type="scientific">Microbulbifer marinus</name>
    <dbReference type="NCBI Taxonomy" id="658218"/>
    <lineage>
        <taxon>Bacteria</taxon>
        <taxon>Pseudomonadati</taxon>
        <taxon>Pseudomonadota</taxon>
        <taxon>Gammaproteobacteria</taxon>
        <taxon>Cellvibrionales</taxon>
        <taxon>Microbulbiferaceae</taxon>
        <taxon>Microbulbifer</taxon>
    </lineage>
</organism>
<evidence type="ECO:0000313" key="3">
    <source>
        <dbReference type="Proteomes" id="UP000198658"/>
    </source>
</evidence>
<feature type="transmembrane region" description="Helical" evidence="1">
    <location>
        <begin position="28"/>
        <end position="45"/>
    </location>
</feature>
<keyword evidence="3" id="KW-1185">Reference proteome</keyword>
<sequence length="126" mass="15025">MAPSRLLFILLSLVVVQTLSLLWWCQLVLSLMLPAALLVLLYAAVEWRRLQLMQGHLSTRERRWFWLPSGGEPREFTFHGELVLWQWLLVINGRDLQGRRLRLVLARDCMSRDDWRRLQVALRFSR</sequence>
<dbReference type="STRING" id="658218.SAMN05216562_0956"/>
<dbReference type="AlphaFoldDB" id="A0A1H3WNK4"/>
<dbReference type="EMBL" id="FNQO01000001">
    <property type="protein sequence ID" value="SDZ87934.1"/>
    <property type="molecule type" value="Genomic_DNA"/>
</dbReference>
<keyword evidence="1" id="KW-0472">Membrane</keyword>
<dbReference type="Proteomes" id="UP000198658">
    <property type="component" value="Unassembled WGS sequence"/>
</dbReference>